<dbReference type="SMART" id="SM00861">
    <property type="entry name" value="Transket_pyr"/>
    <property type="match status" value="1"/>
</dbReference>
<dbReference type="PANTHER" id="PTHR43825:SF1">
    <property type="entry name" value="TRANSKETOLASE-LIKE PYRIMIDINE-BINDING DOMAIN-CONTAINING PROTEIN"/>
    <property type="match status" value="1"/>
</dbReference>
<dbReference type="GO" id="GO:0004802">
    <property type="term" value="F:transketolase activity"/>
    <property type="evidence" value="ECO:0007669"/>
    <property type="project" value="UniProtKB-EC"/>
</dbReference>
<dbReference type="SUPFAM" id="SSF52922">
    <property type="entry name" value="TK C-terminal domain-like"/>
    <property type="match status" value="1"/>
</dbReference>
<dbReference type="GO" id="GO:0000287">
    <property type="term" value="F:magnesium ion binding"/>
    <property type="evidence" value="ECO:0007669"/>
    <property type="project" value="UniProtKB-ARBA"/>
</dbReference>
<evidence type="ECO:0000259" key="1">
    <source>
        <dbReference type="SMART" id="SM00861"/>
    </source>
</evidence>
<accession>A0A852ZHY1</accession>
<dbReference type="AlphaFoldDB" id="A0A852ZHY1"/>
<protein>
    <submittedName>
        <fullName evidence="2">Transketolase</fullName>
        <ecNumber evidence="2">2.2.1.1</ecNumber>
    </submittedName>
</protein>
<reference evidence="2 3" key="1">
    <citation type="submission" date="2020-07" db="EMBL/GenBank/DDBJ databases">
        <title>Sequencing the genomes of 1000 actinobacteria strains.</title>
        <authorList>
            <person name="Klenk H.-P."/>
        </authorList>
    </citation>
    <scope>NUCLEOTIDE SEQUENCE [LARGE SCALE GENOMIC DNA]</scope>
    <source>
        <strain evidence="2 3">DSM 18448</strain>
    </source>
</reference>
<dbReference type="EC" id="2.2.1.1" evidence="2"/>
<name>A0A852ZHY1_9ACTN</name>
<dbReference type="Gene3D" id="3.40.50.920">
    <property type="match status" value="1"/>
</dbReference>
<dbReference type="CDD" id="cd07033">
    <property type="entry name" value="TPP_PYR_DXS_TK_like"/>
    <property type="match status" value="1"/>
</dbReference>
<dbReference type="InterPro" id="IPR029061">
    <property type="entry name" value="THDP-binding"/>
</dbReference>
<dbReference type="InterPro" id="IPR051157">
    <property type="entry name" value="PDH/Transketolase"/>
</dbReference>
<gene>
    <name evidence="2" type="ORF">F4554_000534</name>
</gene>
<evidence type="ECO:0000313" key="3">
    <source>
        <dbReference type="Proteomes" id="UP000579605"/>
    </source>
</evidence>
<sequence>MITPTDMRTEFARTAAFLLDEDPRTAVVLADISSDLFAESARRHPDRALNVGIREPLMLSVAGGLSLAGLRPIAHSYTPFLVERSFEQIKLDIGHQDARVVLVSVGASYDETQAGRTHQAPGDVALLDTLPGFAVHVPGHPDEVPALLRYAVAGDRSAYIRLSNRTNAAARPAAVTADGRIDVVRRGSRALVLAVGPMLDPVLAATAGLDVTVGYAATVRPLDLAAVRELAGTGAPGNAADVVLVEPYLAGTSVRLVDEALADRPHRTLALGVGRTEVRRYGTPEEHDVVHGLDPAGLRRSIDGFLSQNTA</sequence>
<dbReference type="SUPFAM" id="SSF52518">
    <property type="entry name" value="Thiamin diphosphate-binding fold (THDP-binding)"/>
    <property type="match status" value="1"/>
</dbReference>
<comment type="caution">
    <text evidence="2">The sequence shown here is derived from an EMBL/GenBank/DDBJ whole genome shotgun (WGS) entry which is preliminary data.</text>
</comment>
<dbReference type="InterPro" id="IPR009014">
    <property type="entry name" value="Transketo_C/PFOR_II"/>
</dbReference>
<dbReference type="Pfam" id="PF02779">
    <property type="entry name" value="Transket_pyr"/>
    <property type="match status" value="1"/>
</dbReference>
<feature type="domain" description="Transketolase-like pyrimidine-binding" evidence="1">
    <location>
        <begin position="5"/>
        <end position="170"/>
    </location>
</feature>
<proteinExistence type="predicted"/>
<dbReference type="Proteomes" id="UP000579605">
    <property type="component" value="Unassembled WGS sequence"/>
</dbReference>
<dbReference type="RefSeq" id="WP_202889114.1">
    <property type="nucleotide sequence ID" value="NZ_BAAARR010000015.1"/>
</dbReference>
<keyword evidence="3" id="KW-1185">Reference proteome</keyword>
<dbReference type="EMBL" id="JACBZH010000001">
    <property type="protein sequence ID" value="NYH87896.1"/>
    <property type="molecule type" value="Genomic_DNA"/>
</dbReference>
<organism evidence="2 3">
    <name type="scientific">Actinopolymorpha rutila</name>
    <dbReference type="NCBI Taxonomy" id="446787"/>
    <lineage>
        <taxon>Bacteria</taxon>
        <taxon>Bacillati</taxon>
        <taxon>Actinomycetota</taxon>
        <taxon>Actinomycetes</taxon>
        <taxon>Propionibacteriales</taxon>
        <taxon>Actinopolymorphaceae</taxon>
        <taxon>Actinopolymorpha</taxon>
    </lineage>
</organism>
<evidence type="ECO:0000313" key="2">
    <source>
        <dbReference type="EMBL" id="NYH87896.1"/>
    </source>
</evidence>
<dbReference type="Gene3D" id="3.40.50.970">
    <property type="match status" value="1"/>
</dbReference>
<dbReference type="InterPro" id="IPR005475">
    <property type="entry name" value="Transketolase-like_Pyr-bd"/>
</dbReference>
<dbReference type="PANTHER" id="PTHR43825">
    <property type="entry name" value="PYRUVATE DEHYDROGENASE E1 COMPONENT"/>
    <property type="match status" value="1"/>
</dbReference>
<keyword evidence="2" id="KW-0808">Transferase</keyword>